<dbReference type="SUPFAM" id="SSF116927">
    <property type="entry name" value="EspA/CesA-like"/>
    <property type="match status" value="1"/>
</dbReference>
<sequence length="197" mass="21179">MSPSIVGNSSSSVTTNTNVLNSGAVVNASSDGGLPQAQGDSMFSNGIHTLFNNMNMLSEQASDKYKMLQEKANLSRDAHSMANQLDEVIGGVSVSGQDATAEIPKEALDFMKKMHIPVDGLSVEDFLKKNGTNLKKGQLQAVKNALETESNRASDFVSQSQLQLQGLLQKYNVTVSLINAMQTLLAEMNKTIAQNIR</sequence>
<dbReference type="AlphaFoldDB" id="A0A3A6U0R8"/>
<name>A0A3A6U0R8_9GAMM</name>
<dbReference type="InterPro" id="IPR005095">
    <property type="entry name" value="EspA"/>
</dbReference>
<keyword evidence="2" id="KW-1185">Reference proteome</keyword>
<dbReference type="Pfam" id="PF03433">
    <property type="entry name" value="EspA"/>
    <property type="match status" value="1"/>
</dbReference>
<proteinExistence type="predicted"/>
<evidence type="ECO:0000313" key="2">
    <source>
        <dbReference type="Proteomes" id="UP000273022"/>
    </source>
</evidence>
<dbReference type="RefSeq" id="WP_121852171.1">
    <property type="nucleotide sequence ID" value="NZ_CP037952.1"/>
</dbReference>
<dbReference type="InterPro" id="IPR035074">
    <property type="entry name" value="EspA/CesA-like"/>
</dbReference>
<dbReference type="Proteomes" id="UP000273022">
    <property type="component" value="Unassembled WGS sequence"/>
</dbReference>
<comment type="caution">
    <text evidence="1">The sequence shown here is derived from an EMBL/GenBank/DDBJ whole genome shotgun (WGS) entry which is preliminary data.</text>
</comment>
<gene>
    <name evidence="1" type="ORF">D5R81_03000</name>
</gene>
<organism evidence="1 2">
    <name type="scientific">Parashewanella spongiae</name>
    <dbReference type="NCBI Taxonomy" id="342950"/>
    <lineage>
        <taxon>Bacteria</taxon>
        <taxon>Pseudomonadati</taxon>
        <taxon>Pseudomonadota</taxon>
        <taxon>Gammaproteobacteria</taxon>
        <taxon>Alteromonadales</taxon>
        <taxon>Shewanellaceae</taxon>
        <taxon>Parashewanella</taxon>
    </lineage>
</organism>
<protein>
    <submittedName>
        <fullName evidence="1">Secretion protein EspA</fullName>
    </submittedName>
</protein>
<dbReference type="OrthoDB" id="8594867at2"/>
<reference evidence="1 2" key="1">
    <citation type="submission" date="2018-09" db="EMBL/GenBank/DDBJ databases">
        <title>Phylogeny of the Shewanellaceae, and recommendation for two new genera, Pseudoshewanella and Parashewanella.</title>
        <authorList>
            <person name="Wang G."/>
        </authorList>
    </citation>
    <scope>NUCLEOTIDE SEQUENCE [LARGE SCALE GENOMIC DNA]</scope>
    <source>
        <strain evidence="1 2">KCTC 22492</strain>
    </source>
</reference>
<evidence type="ECO:0000313" key="1">
    <source>
        <dbReference type="EMBL" id="RJY18919.1"/>
    </source>
</evidence>
<dbReference type="EMBL" id="QYYH01000012">
    <property type="protein sequence ID" value="RJY18919.1"/>
    <property type="molecule type" value="Genomic_DNA"/>
</dbReference>
<accession>A0A3A6U0R8</accession>